<dbReference type="Pfam" id="PF00786">
    <property type="entry name" value="PBD"/>
    <property type="match status" value="1"/>
</dbReference>
<evidence type="ECO:0000259" key="2">
    <source>
        <dbReference type="PROSITE" id="PS50108"/>
    </source>
</evidence>
<dbReference type="InterPro" id="IPR036936">
    <property type="entry name" value="CRIB_dom_sf"/>
</dbReference>
<dbReference type="STRING" id="1051891.A0A0C3Q163"/>
<dbReference type="InterPro" id="IPR000095">
    <property type="entry name" value="CRIB_dom"/>
</dbReference>
<feature type="region of interest" description="Disordered" evidence="1">
    <location>
        <begin position="222"/>
        <end position="338"/>
    </location>
</feature>
<evidence type="ECO:0000256" key="1">
    <source>
        <dbReference type="SAM" id="MobiDB-lite"/>
    </source>
</evidence>
<sequence>MEGITRLWNPQSRDKNLPFIITPYQDGELHQDEDQDCAPPPPPPKDPGYRSNNSPYGSPGFGQPSQSSLLAPKGVPNTPNTPGASRWQNLASSALAASQKMTGSFVSPSSSQISLAVPGARDASTASSAAGSSSGGKFNFKLPKLKRKPSRTLTAETYATSTEEESTTLSHQQTGDESISSPWGFKHKVHVDGSLVGLPTDWADALQKSGYSVEEIRTIYARQRKPLPTSPRPPASSSNASSSSQHLAAPNTDGSTIVNPRPRKDSIKHLERSLSRKAGHNIKVIIPDPSVDDGDVTIAVATPVRRSPSTLRRLQAPEWPDPPPGSPHLRKRQTTPSR</sequence>
<feature type="compositionally biased region" description="Polar residues" evidence="1">
    <location>
        <begin position="99"/>
        <end position="114"/>
    </location>
</feature>
<dbReference type="HOGENOM" id="CLU_821814_0_0_1"/>
<feature type="compositionally biased region" description="Polar residues" evidence="1">
    <location>
        <begin position="77"/>
        <end position="89"/>
    </location>
</feature>
<dbReference type="EMBL" id="KN823619">
    <property type="protein sequence ID" value="KIO16256.1"/>
    <property type="molecule type" value="Genomic_DNA"/>
</dbReference>
<organism evidence="3 4">
    <name type="scientific">Tulasnella calospora MUT 4182</name>
    <dbReference type="NCBI Taxonomy" id="1051891"/>
    <lineage>
        <taxon>Eukaryota</taxon>
        <taxon>Fungi</taxon>
        <taxon>Dikarya</taxon>
        <taxon>Basidiomycota</taxon>
        <taxon>Agaricomycotina</taxon>
        <taxon>Agaricomycetes</taxon>
        <taxon>Cantharellales</taxon>
        <taxon>Tulasnellaceae</taxon>
        <taxon>Tulasnella</taxon>
    </lineage>
</organism>
<evidence type="ECO:0000313" key="3">
    <source>
        <dbReference type="EMBL" id="KIO16256.1"/>
    </source>
</evidence>
<feature type="compositionally biased region" description="Low complexity" evidence="1">
    <location>
        <begin position="152"/>
        <end position="161"/>
    </location>
</feature>
<keyword evidence="4" id="KW-1185">Reference proteome</keyword>
<feature type="compositionally biased region" description="Low complexity" evidence="1">
    <location>
        <begin position="119"/>
        <end position="136"/>
    </location>
</feature>
<proteinExistence type="predicted"/>
<feature type="compositionally biased region" description="Basic and acidic residues" evidence="1">
    <location>
        <begin position="262"/>
        <end position="274"/>
    </location>
</feature>
<dbReference type="OrthoDB" id="2786357at2759"/>
<reference evidence="3 4" key="1">
    <citation type="submission" date="2014-04" db="EMBL/GenBank/DDBJ databases">
        <authorList>
            <consortium name="DOE Joint Genome Institute"/>
            <person name="Kuo A."/>
            <person name="Girlanda M."/>
            <person name="Perotto S."/>
            <person name="Kohler A."/>
            <person name="Nagy L.G."/>
            <person name="Floudas D."/>
            <person name="Copeland A."/>
            <person name="Barry K.W."/>
            <person name="Cichocki N."/>
            <person name="Veneault-Fourrey C."/>
            <person name="LaButti K."/>
            <person name="Lindquist E.A."/>
            <person name="Lipzen A."/>
            <person name="Lundell T."/>
            <person name="Morin E."/>
            <person name="Murat C."/>
            <person name="Sun H."/>
            <person name="Tunlid A."/>
            <person name="Henrissat B."/>
            <person name="Grigoriev I.V."/>
            <person name="Hibbett D.S."/>
            <person name="Martin F."/>
            <person name="Nordberg H.P."/>
            <person name="Cantor M.N."/>
            <person name="Hua S.X."/>
        </authorList>
    </citation>
    <scope>NUCLEOTIDE SEQUENCE [LARGE SCALE GENOMIC DNA]</scope>
    <source>
        <strain evidence="3 4">MUT 4182</strain>
    </source>
</reference>
<name>A0A0C3Q163_9AGAM</name>
<protein>
    <recommendedName>
        <fullName evidence="2">CRIB domain-containing protein</fullName>
    </recommendedName>
</protein>
<feature type="domain" description="CRIB" evidence="2">
    <location>
        <begin position="179"/>
        <end position="192"/>
    </location>
</feature>
<feature type="region of interest" description="Disordered" evidence="1">
    <location>
        <begin position="23"/>
        <end position="184"/>
    </location>
</feature>
<reference evidence="4" key="2">
    <citation type="submission" date="2015-01" db="EMBL/GenBank/DDBJ databases">
        <title>Evolutionary Origins and Diversification of the Mycorrhizal Mutualists.</title>
        <authorList>
            <consortium name="DOE Joint Genome Institute"/>
            <consortium name="Mycorrhizal Genomics Consortium"/>
            <person name="Kohler A."/>
            <person name="Kuo A."/>
            <person name="Nagy L.G."/>
            <person name="Floudas D."/>
            <person name="Copeland A."/>
            <person name="Barry K.W."/>
            <person name="Cichocki N."/>
            <person name="Veneault-Fourrey C."/>
            <person name="LaButti K."/>
            <person name="Lindquist E.A."/>
            <person name="Lipzen A."/>
            <person name="Lundell T."/>
            <person name="Morin E."/>
            <person name="Murat C."/>
            <person name="Riley R."/>
            <person name="Ohm R."/>
            <person name="Sun H."/>
            <person name="Tunlid A."/>
            <person name="Henrissat B."/>
            <person name="Grigoriev I.V."/>
            <person name="Hibbett D.S."/>
            <person name="Martin F."/>
        </authorList>
    </citation>
    <scope>NUCLEOTIDE SEQUENCE [LARGE SCALE GENOMIC DNA]</scope>
    <source>
        <strain evidence="4">MUT 4182</strain>
    </source>
</reference>
<dbReference type="AlphaFoldDB" id="A0A0C3Q163"/>
<dbReference type="Proteomes" id="UP000054248">
    <property type="component" value="Unassembled WGS sequence"/>
</dbReference>
<dbReference type="PROSITE" id="PS50108">
    <property type="entry name" value="CRIB"/>
    <property type="match status" value="1"/>
</dbReference>
<dbReference type="Gene3D" id="3.90.810.10">
    <property type="entry name" value="CRIB domain"/>
    <property type="match status" value="1"/>
</dbReference>
<accession>A0A0C3Q163</accession>
<feature type="compositionally biased region" description="Basic residues" evidence="1">
    <location>
        <begin position="328"/>
        <end position="338"/>
    </location>
</feature>
<evidence type="ECO:0000313" key="4">
    <source>
        <dbReference type="Proteomes" id="UP000054248"/>
    </source>
</evidence>
<feature type="compositionally biased region" description="Low complexity" evidence="1">
    <location>
        <begin position="54"/>
        <end position="68"/>
    </location>
</feature>
<dbReference type="SMART" id="SM00285">
    <property type="entry name" value="PBD"/>
    <property type="match status" value="1"/>
</dbReference>
<feature type="compositionally biased region" description="Polar residues" evidence="1">
    <location>
        <begin position="171"/>
        <end position="181"/>
    </location>
</feature>
<gene>
    <name evidence="3" type="ORF">M407DRAFT_232811</name>
</gene>
<feature type="compositionally biased region" description="Low complexity" evidence="1">
    <location>
        <begin position="235"/>
        <end position="244"/>
    </location>
</feature>